<proteinExistence type="predicted"/>
<name>G9XD57_9FIRM</name>
<evidence type="ECO:0000313" key="1">
    <source>
        <dbReference type="EMBL" id="EHL19062.1"/>
    </source>
</evidence>
<gene>
    <name evidence="1" type="ORF">HMPREF9628_00296</name>
</gene>
<evidence type="ECO:0000313" key="2">
    <source>
        <dbReference type="Proteomes" id="UP000003379"/>
    </source>
</evidence>
<accession>G9XD57</accession>
<reference evidence="1 2" key="1">
    <citation type="submission" date="2011-08" db="EMBL/GenBank/DDBJ databases">
        <title>The Genome Sequence of Eubacteriaceae bacterium CM5.</title>
        <authorList>
            <consortium name="The Broad Institute Genome Sequencing Platform"/>
            <person name="Earl A."/>
            <person name="Ward D."/>
            <person name="Feldgarden M."/>
            <person name="Gevers D."/>
            <person name="Sizova M."/>
            <person name="Hazen A."/>
            <person name="Epstein S."/>
            <person name="Young S.K."/>
            <person name="Zeng Q."/>
            <person name="Gargeya S."/>
            <person name="Fitzgerald M."/>
            <person name="Haas B."/>
            <person name="Abouelleil A."/>
            <person name="Alvarado L."/>
            <person name="Arachchi H.M."/>
            <person name="Berlin A."/>
            <person name="Brown A."/>
            <person name="Chapman S.B."/>
            <person name="Chen Z."/>
            <person name="Dunbar C."/>
            <person name="Freedman E."/>
            <person name="Gearin G."/>
            <person name="Gellesch M."/>
            <person name="Goldberg J."/>
            <person name="Griggs A."/>
            <person name="Gujja S."/>
            <person name="Heiman D."/>
            <person name="Howarth C."/>
            <person name="Larson L."/>
            <person name="Lui A."/>
            <person name="MacDonald P.J.P."/>
            <person name="Montmayeur A."/>
            <person name="Murphy C."/>
            <person name="Neiman D."/>
            <person name="Pearson M."/>
            <person name="Priest M."/>
            <person name="Roberts A."/>
            <person name="Saif S."/>
            <person name="Shea T."/>
            <person name="Shenoy N."/>
            <person name="Sisk P."/>
            <person name="Stolte C."/>
            <person name="Sykes S."/>
            <person name="Wortman J."/>
            <person name="Nusbaum C."/>
            <person name="Birren B."/>
        </authorList>
    </citation>
    <scope>NUCLEOTIDE SEQUENCE [LARGE SCALE GENOMIC DNA]</scope>
    <source>
        <strain evidence="1 2">CM5</strain>
    </source>
</reference>
<organism evidence="1 2">
    <name type="scientific">Peptoanaerobacter stomatis</name>
    <dbReference type="NCBI Taxonomy" id="796937"/>
    <lineage>
        <taxon>Bacteria</taxon>
        <taxon>Bacillati</taxon>
        <taxon>Bacillota</taxon>
        <taxon>Clostridia</taxon>
        <taxon>Peptostreptococcales</taxon>
        <taxon>Filifactoraceae</taxon>
        <taxon>Peptoanaerobacter</taxon>
    </lineage>
</organism>
<dbReference type="EMBL" id="AFZG01000030">
    <property type="protein sequence ID" value="EHL19062.1"/>
    <property type="molecule type" value="Genomic_DNA"/>
</dbReference>
<dbReference type="Proteomes" id="UP000003379">
    <property type="component" value="Unassembled WGS sequence"/>
</dbReference>
<dbReference type="HOGENOM" id="CLU_3293898_0_0_9"/>
<sequence length="40" mass="4368">MIKIGFCKSGGYLPPSVSIVEMATSVESISSEYIRITPFE</sequence>
<protein>
    <submittedName>
        <fullName evidence="1">Uncharacterized protein</fullName>
    </submittedName>
</protein>
<dbReference type="AlphaFoldDB" id="G9XD57"/>
<comment type="caution">
    <text evidence="1">The sequence shown here is derived from an EMBL/GenBank/DDBJ whole genome shotgun (WGS) entry which is preliminary data.</text>
</comment>
<dbReference type="RefSeq" id="WP_009528574.1">
    <property type="nucleotide sequence ID" value="NZ_JH414597.1"/>
</dbReference>